<dbReference type="PANTHER" id="PTHR13068">
    <property type="entry name" value="CGI-12 PROTEIN-RELATED"/>
    <property type="match status" value="1"/>
</dbReference>
<keyword evidence="3" id="KW-0809">Transit peptide</keyword>
<keyword evidence="2" id="KW-0804">Transcription</keyword>
<sequence length="282" mass="32381">MLLQQLPLRSRVISSCSNQIPQTNTNLLSSSHSTRHVRFKISHSLNLRYLRNLGIVVTPEGSERTPISPASVDRLLSVVNFLKSKGFLETHFPRLSFLCPGMFHTDIDHLESVFTFLSDEVGASPEESCGLVYRCPKILLSSTESCLRPALHLLQKVGVKNLNSPTTLNAHLLNTRVEKLLETIWYLESLGFSEQESATICARLPAIFGYSVDNNLTPKFEYFVMEMERSLEELKAFPQYFAFSLEKRIVPRHLHLKKRGILKVPLDRMLVWSDQRFYEKWK</sequence>
<dbReference type="GO" id="GO:0006353">
    <property type="term" value="P:DNA-templated transcription termination"/>
    <property type="evidence" value="ECO:0007669"/>
    <property type="project" value="UniProtKB-KW"/>
</dbReference>
<organism evidence="4 5">
    <name type="scientific">Aristolochia fimbriata</name>
    <name type="common">White veined hardy Dutchman's pipe vine</name>
    <dbReference type="NCBI Taxonomy" id="158543"/>
    <lineage>
        <taxon>Eukaryota</taxon>
        <taxon>Viridiplantae</taxon>
        <taxon>Streptophyta</taxon>
        <taxon>Embryophyta</taxon>
        <taxon>Tracheophyta</taxon>
        <taxon>Spermatophyta</taxon>
        <taxon>Magnoliopsida</taxon>
        <taxon>Magnoliidae</taxon>
        <taxon>Piperales</taxon>
        <taxon>Aristolochiaceae</taxon>
        <taxon>Aristolochia</taxon>
    </lineage>
</organism>
<comment type="similarity">
    <text evidence="1">Belongs to the mTERF family.</text>
</comment>
<keyword evidence="5" id="KW-1185">Reference proteome</keyword>
<dbReference type="Pfam" id="PF02536">
    <property type="entry name" value="mTERF"/>
    <property type="match status" value="1"/>
</dbReference>
<dbReference type="InterPro" id="IPR038538">
    <property type="entry name" value="MTERF_sf"/>
</dbReference>
<protein>
    <submittedName>
        <fullName evidence="4">Uncharacterized protein</fullName>
    </submittedName>
</protein>
<dbReference type="AlphaFoldDB" id="A0AAV7E0P2"/>
<dbReference type="InterPro" id="IPR003690">
    <property type="entry name" value="MTERF"/>
</dbReference>
<gene>
    <name evidence="4" type="ORF">H6P81_021132</name>
</gene>
<dbReference type="PANTHER" id="PTHR13068:SF139">
    <property type="entry name" value="TRANSCRIPTION TERMINATION FACTOR MTEF1, CHLOROPLASTIC"/>
    <property type="match status" value="1"/>
</dbReference>
<accession>A0AAV7E0P2</accession>
<evidence type="ECO:0000313" key="4">
    <source>
        <dbReference type="EMBL" id="KAG9440967.1"/>
    </source>
</evidence>
<evidence type="ECO:0000313" key="5">
    <source>
        <dbReference type="Proteomes" id="UP000825729"/>
    </source>
</evidence>
<evidence type="ECO:0000256" key="2">
    <source>
        <dbReference type="ARBA" id="ARBA00022472"/>
    </source>
</evidence>
<dbReference type="Gene3D" id="1.25.70.10">
    <property type="entry name" value="Transcription termination factor 3, mitochondrial"/>
    <property type="match status" value="1"/>
</dbReference>
<evidence type="ECO:0000256" key="3">
    <source>
        <dbReference type="ARBA" id="ARBA00022946"/>
    </source>
</evidence>
<dbReference type="GO" id="GO:0003676">
    <property type="term" value="F:nucleic acid binding"/>
    <property type="evidence" value="ECO:0007669"/>
    <property type="project" value="InterPro"/>
</dbReference>
<reference evidence="4 5" key="1">
    <citation type="submission" date="2021-07" db="EMBL/GenBank/DDBJ databases">
        <title>The Aristolochia fimbriata genome: insights into angiosperm evolution, floral development and chemical biosynthesis.</title>
        <authorList>
            <person name="Jiao Y."/>
        </authorList>
    </citation>
    <scope>NUCLEOTIDE SEQUENCE [LARGE SCALE GENOMIC DNA]</scope>
    <source>
        <strain evidence="4">IBCAS-2021</strain>
        <tissue evidence="4">Leaf</tissue>
    </source>
</reference>
<comment type="caution">
    <text evidence="4">The sequence shown here is derived from an EMBL/GenBank/DDBJ whole genome shotgun (WGS) entry which is preliminary data.</text>
</comment>
<dbReference type="SMART" id="SM00733">
    <property type="entry name" value="Mterf"/>
    <property type="match status" value="5"/>
</dbReference>
<name>A0AAV7E0P2_ARIFI</name>
<dbReference type="EMBL" id="JAINDJ010000008">
    <property type="protein sequence ID" value="KAG9440967.1"/>
    <property type="molecule type" value="Genomic_DNA"/>
</dbReference>
<keyword evidence="2" id="KW-0806">Transcription termination</keyword>
<evidence type="ECO:0000256" key="1">
    <source>
        <dbReference type="ARBA" id="ARBA00007692"/>
    </source>
</evidence>
<keyword evidence="2" id="KW-0805">Transcription regulation</keyword>
<proteinExistence type="inferred from homology"/>
<dbReference type="Proteomes" id="UP000825729">
    <property type="component" value="Unassembled WGS sequence"/>
</dbReference>